<organism evidence="2 3">
    <name type="scientific">Naumovozyma castellii</name>
    <name type="common">Yeast</name>
    <name type="synonym">Saccharomyces castellii</name>
    <dbReference type="NCBI Taxonomy" id="27288"/>
    <lineage>
        <taxon>Eukaryota</taxon>
        <taxon>Fungi</taxon>
        <taxon>Dikarya</taxon>
        <taxon>Ascomycota</taxon>
        <taxon>Saccharomycotina</taxon>
        <taxon>Saccharomycetes</taxon>
        <taxon>Saccharomycetales</taxon>
        <taxon>Saccharomycetaceae</taxon>
        <taxon>Naumovozyma</taxon>
    </lineage>
</organism>
<reference key="2">
    <citation type="submission" date="2011-08" db="EMBL/GenBank/DDBJ databases">
        <title>Genome sequence of Naumovozyma castellii.</title>
        <authorList>
            <person name="Gordon J.L."/>
            <person name="Armisen D."/>
            <person name="Proux-Wera E."/>
            <person name="OhEigeartaigh S.S."/>
            <person name="Byrne K.P."/>
            <person name="Wolfe K.H."/>
        </authorList>
    </citation>
    <scope>NUCLEOTIDE SEQUENCE</scope>
    <source>
        <strain>Type strain:CBS 4309</strain>
    </source>
</reference>
<accession>G0VAL9</accession>
<name>G0VAL9_NAUCA</name>
<feature type="compositionally biased region" description="Low complexity" evidence="1">
    <location>
        <begin position="197"/>
        <end position="214"/>
    </location>
</feature>
<keyword evidence="3" id="KW-1185">Reference proteome</keyword>
<dbReference type="EMBL" id="HE576753">
    <property type="protein sequence ID" value="CCC68545.1"/>
    <property type="molecule type" value="Genomic_DNA"/>
</dbReference>
<feature type="region of interest" description="Disordered" evidence="1">
    <location>
        <begin position="357"/>
        <end position="381"/>
    </location>
</feature>
<proteinExistence type="predicted"/>
<feature type="compositionally biased region" description="Basic and acidic residues" evidence="1">
    <location>
        <begin position="221"/>
        <end position="231"/>
    </location>
</feature>
<dbReference type="GeneID" id="96902103"/>
<evidence type="ECO:0000313" key="2">
    <source>
        <dbReference type="EMBL" id="CCC68545.1"/>
    </source>
</evidence>
<dbReference type="HOGENOM" id="CLU_650678_0_0_1"/>
<sequence length="422" mass="48619">MGFRIIFKRHCRVLKLKLEEDAQKCADSIKMVKVKMSGFRHPANTINNANTVNGINNKRENNSNDINIQKNNEYTSKIAIIDNVTKKIKNNSNDVTVDNVIDESNAITITETTNNTLSKNNDYKYLLSSHIGRYEWSNIHFHEINSRNHLNDEDINDSNEETNNFFDKFNHLFENNILKKDINDSNLNKVKKRKNTNLDNTNNTDSSSKNKISDANIRKQSSGDDDTKDKNAASNFNNLINKVFSRTDNIKENSGIKIENIRPLESIKWKNPCRLFHKMKEKSSDKNINLEQKIDKSVNHNDNADNDSIQNEYRTLDPMTLIQGDLVNDILSLVEVPSASSTNSLIYASPLTNIEEDDSAGGSTIHEKNNNTQDSDPTPSDWEWYLERVRDHIQSRNDKIEKFKRNFKRMKEVIAINIFYDG</sequence>
<evidence type="ECO:0000313" key="3">
    <source>
        <dbReference type="Proteomes" id="UP000001640"/>
    </source>
</evidence>
<evidence type="ECO:0000256" key="1">
    <source>
        <dbReference type="SAM" id="MobiDB-lite"/>
    </source>
</evidence>
<dbReference type="AlphaFoldDB" id="G0VAL9"/>
<dbReference type="InParanoid" id="G0VAL9"/>
<feature type="region of interest" description="Disordered" evidence="1">
    <location>
        <begin position="188"/>
        <end position="232"/>
    </location>
</feature>
<reference evidence="2 3" key="1">
    <citation type="journal article" date="2011" name="Proc. Natl. Acad. Sci. U.S.A.">
        <title>Evolutionary erosion of yeast sex chromosomes by mating-type switching accidents.</title>
        <authorList>
            <person name="Gordon J.L."/>
            <person name="Armisen D."/>
            <person name="Proux-Wera E."/>
            <person name="Oheigeartaigh S.S."/>
            <person name="Byrne K.P."/>
            <person name="Wolfe K.H."/>
        </authorList>
    </citation>
    <scope>NUCLEOTIDE SEQUENCE [LARGE SCALE GENOMIC DNA]</scope>
    <source>
        <strain evidence="3">ATCC 76901 / BCRC 22586 / CBS 4309 / NBRC 1992 / NRRL Y-12630</strain>
    </source>
</reference>
<gene>
    <name evidence="2" type="primary">NCAS0B04610</name>
    <name evidence="2" type="ordered locus">NCAS_0B04610</name>
</gene>
<dbReference type="KEGG" id="ncs:NCAS_0B04610"/>
<dbReference type="RefSeq" id="XP_003674917.1">
    <property type="nucleotide sequence ID" value="XM_003674869.1"/>
</dbReference>
<dbReference type="Proteomes" id="UP000001640">
    <property type="component" value="Chromosome 2"/>
</dbReference>
<protein>
    <submittedName>
        <fullName evidence="2">Uncharacterized protein</fullName>
    </submittedName>
</protein>